<reference evidence="2" key="1">
    <citation type="journal article" date="2010" name="Science">
        <title>Plasticity of animal genome architecture unmasked by rapid evolution of a pelagic tunicate.</title>
        <authorList>
            <person name="Denoeud F."/>
            <person name="Henriet S."/>
            <person name="Mungpakdee S."/>
            <person name="Aury J.M."/>
            <person name="Da Silva C."/>
            <person name="Brinkmann H."/>
            <person name="Mikhaleva J."/>
            <person name="Olsen L.C."/>
            <person name="Jubin C."/>
            <person name="Canestro C."/>
            <person name="Bouquet J.M."/>
            <person name="Danks G."/>
            <person name="Poulain J."/>
            <person name="Campsteijn C."/>
            <person name="Adamski M."/>
            <person name="Cross I."/>
            <person name="Yadetie F."/>
            <person name="Muffato M."/>
            <person name="Louis A."/>
            <person name="Butcher S."/>
            <person name="Tsagkogeorga G."/>
            <person name="Konrad A."/>
            <person name="Singh S."/>
            <person name="Jensen M.F."/>
            <person name="Cong E.H."/>
            <person name="Eikeseth-Otteraa H."/>
            <person name="Noel B."/>
            <person name="Anthouard V."/>
            <person name="Porcel B.M."/>
            <person name="Kachouri-Lafond R."/>
            <person name="Nishino A."/>
            <person name="Ugolini M."/>
            <person name="Chourrout P."/>
            <person name="Nishida H."/>
            <person name="Aasland R."/>
            <person name="Huzurbazar S."/>
            <person name="Westhof E."/>
            <person name="Delsuc F."/>
            <person name="Lehrach H."/>
            <person name="Reinhardt R."/>
            <person name="Weissenbach J."/>
            <person name="Roy S.W."/>
            <person name="Artiguenave F."/>
            <person name="Postlethwait J.H."/>
            <person name="Manak J.R."/>
            <person name="Thompson E.M."/>
            <person name="Jaillon O."/>
            <person name="Du Pasquier L."/>
            <person name="Boudinot P."/>
            <person name="Liberles D.A."/>
            <person name="Volff J.N."/>
            <person name="Philippe H."/>
            <person name="Lenhard B."/>
            <person name="Roest Crollius H."/>
            <person name="Wincker P."/>
            <person name="Chourrout D."/>
        </authorList>
    </citation>
    <scope>NUCLEOTIDE SEQUENCE [LARGE SCALE GENOMIC DNA]</scope>
</reference>
<feature type="compositionally biased region" description="Pro residues" evidence="1">
    <location>
        <begin position="8"/>
        <end position="24"/>
    </location>
</feature>
<organism evidence="2">
    <name type="scientific">Oikopleura dioica</name>
    <name type="common">Tunicate</name>
    <dbReference type="NCBI Taxonomy" id="34765"/>
    <lineage>
        <taxon>Eukaryota</taxon>
        <taxon>Metazoa</taxon>
        <taxon>Chordata</taxon>
        <taxon>Tunicata</taxon>
        <taxon>Appendicularia</taxon>
        <taxon>Copelata</taxon>
        <taxon>Oikopleuridae</taxon>
        <taxon>Oikopleura</taxon>
    </lineage>
</organism>
<feature type="region of interest" description="Disordered" evidence="1">
    <location>
        <begin position="1"/>
        <end position="42"/>
    </location>
</feature>
<gene>
    <name evidence="2" type="ORF">GSOID_T00018217001</name>
</gene>
<protein>
    <submittedName>
        <fullName evidence="2">Uncharacterized protein</fullName>
    </submittedName>
</protein>
<evidence type="ECO:0000256" key="1">
    <source>
        <dbReference type="SAM" id="MobiDB-lite"/>
    </source>
</evidence>
<feature type="compositionally biased region" description="Polar residues" evidence="1">
    <location>
        <begin position="26"/>
        <end position="42"/>
    </location>
</feature>
<accession>E4Y3V6</accession>
<dbReference type="Proteomes" id="UP000011014">
    <property type="component" value="Unassembled WGS sequence"/>
</dbReference>
<dbReference type="AlphaFoldDB" id="E4Y3V6"/>
<dbReference type="EMBL" id="FN654275">
    <property type="protein sequence ID" value="CBY30354.1"/>
    <property type="molecule type" value="Genomic_DNA"/>
</dbReference>
<sequence length="328" mass="36542">MGCGASKEPPPVVQPPPVQLPSPQPGQIQKQRPMQQLEPQYNPVPSTMGVSLEDLSDKICLIEQNIQLQSQTNEQIHKIILGNSLFLNLISEIKNSKRTKKAIAANQSRAEQNQLAALPPAQPQLAIQAPPPPQQPQIVQVPVPYQVPIPYQIPETPAQTNPRFDNNAMMPSSQTDNMTSAVLEQHLAKLKHEQDLLIRDLNRIKRHGHYDPNSFKVRSILSYIENQQKAINQLESAVSAASFAENDFTDFSFPNYSQPAAQPTIRPQTMNYNANSGHWNANAALPPVGNTQEPYGSMYSQQGNPNVQRMEIKTPQNPHQNLGYPGFY</sequence>
<evidence type="ECO:0000313" key="2">
    <source>
        <dbReference type="EMBL" id="CBY30354.1"/>
    </source>
</evidence>
<proteinExistence type="predicted"/>
<name>E4Y3V6_OIKDI</name>